<gene>
    <name evidence="1" type="ORF">CRP01_14725</name>
</gene>
<dbReference type="RefSeq" id="WP_099150819.1">
    <property type="nucleotide sequence ID" value="NZ_PDUD01000020.1"/>
</dbReference>
<proteinExistence type="predicted"/>
<dbReference type="OrthoDB" id="5347149at2"/>
<organism evidence="1 2">
    <name type="scientific">Flavilitoribacter nigricans (strain ATCC 23147 / DSM 23189 / NBRC 102662 / NCIMB 1420 / SS-2)</name>
    <name type="common">Lewinella nigricans</name>
    <dbReference type="NCBI Taxonomy" id="1122177"/>
    <lineage>
        <taxon>Bacteria</taxon>
        <taxon>Pseudomonadati</taxon>
        <taxon>Bacteroidota</taxon>
        <taxon>Saprospiria</taxon>
        <taxon>Saprospirales</taxon>
        <taxon>Lewinellaceae</taxon>
        <taxon>Flavilitoribacter</taxon>
    </lineage>
</organism>
<accession>A0A2D0NBG6</accession>
<name>A0A2D0NBG6_FLAN2</name>
<keyword evidence="2" id="KW-1185">Reference proteome</keyword>
<evidence type="ECO:0000313" key="1">
    <source>
        <dbReference type="EMBL" id="PHN05728.1"/>
    </source>
</evidence>
<dbReference type="EMBL" id="PDUD01000020">
    <property type="protein sequence ID" value="PHN05728.1"/>
    <property type="molecule type" value="Genomic_DNA"/>
</dbReference>
<dbReference type="AlphaFoldDB" id="A0A2D0NBG6"/>
<comment type="caution">
    <text evidence="1">The sequence shown here is derived from an EMBL/GenBank/DDBJ whole genome shotgun (WGS) entry which is preliminary data.</text>
</comment>
<sequence length="196" mass="22788">MKTNSFVLLAFWMASVIPLISLPKPEPQFEDHVQEVMRAFRQKDTRALNEMIHPERGLMIVFRPGVFNNYYHFKEVDLNEPHPHYLPEITDSVDHQIAYESLPTFSCDEYVWNKTGLFCDTTSVDHLLSRTAQNRIRYDLGEVTDEEIQAFTDLENNSRKVVLADNVGRSLMFSLTPIDGKWYLTIIDLVRNDCST</sequence>
<evidence type="ECO:0000313" key="2">
    <source>
        <dbReference type="Proteomes" id="UP000223913"/>
    </source>
</evidence>
<reference evidence="1 2" key="1">
    <citation type="submission" date="2017-10" db="EMBL/GenBank/DDBJ databases">
        <title>The draft genome sequence of Lewinella nigricans NBRC 102662.</title>
        <authorList>
            <person name="Wang K."/>
        </authorList>
    </citation>
    <scope>NUCLEOTIDE SEQUENCE [LARGE SCALE GENOMIC DNA]</scope>
    <source>
        <strain evidence="1 2">NBRC 102662</strain>
    </source>
</reference>
<protein>
    <submittedName>
        <fullName evidence="1">Uncharacterized protein</fullName>
    </submittedName>
</protein>
<dbReference type="Proteomes" id="UP000223913">
    <property type="component" value="Unassembled WGS sequence"/>
</dbReference>